<dbReference type="InterPro" id="IPR007194">
    <property type="entry name" value="TRAPP_component"/>
</dbReference>
<evidence type="ECO:0000256" key="6">
    <source>
        <dbReference type="ARBA" id="ARBA00022824"/>
    </source>
</evidence>
<dbReference type="PANTHER" id="PTHR12817:SF2">
    <property type="entry name" value="TRAFFICKING PROTEIN PARTICLE COMPLEX SUBUNIT 6A"/>
    <property type="match status" value="1"/>
</dbReference>
<evidence type="ECO:0000256" key="8">
    <source>
        <dbReference type="ARBA" id="ARBA00023034"/>
    </source>
</evidence>
<dbReference type="SUPFAM" id="SSF111126">
    <property type="entry name" value="Ligand-binding domain in the NO signalling and Golgi transport"/>
    <property type="match status" value="1"/>
</dbReference>
<keyword evidence="7" id="KW-0931">ER-Golgi transport</keyword>
<evidence type="ECO:0000256" key="11">
    <source>
        <dbReference type="ARBA" id="ARBA00074543"/>
    </source>
</evidence>
<comment type="similarity">
    <text evidence="3">Belongs to the TRAPP small subunits family. BET3 subfamily.</text>
</comment>
<evidence type="ECO:0000256" key="1">
    <source>
        <dbReference type="ARBA" id="ARBA00004222"/>
    </source>
</evidence>
<dbReference type="EMBL" id="GL193124">
    <property type="protein sequence ID" value="EFB13025.1"/>
    <property type="molecule type" value="Genomic_DNA"/>
</dbReference>
<protein>
    <recommendedName>
        <fullName evidence="11">Trafficking protein particle complex subunit 6A</fullName>
    </recommendedName>
</protein>
<dbReference type="PANTHER" id="PTHR12817">
    <property type="entry name" value="TRAFFICKING PROTEIN PARTICLE COMPLEX SUBUNIT 6B"/>
    <property type="match status" value="1"/>
</dbReference>
<evidence type="ECO:0000256" key="5">
    <source>
        <dbReference type="ARBA" id="ARBA00022553"/>
    </source>
</evidence>
<organism evidence="13">
    <name type="scientific">Ailuropoda melanoleuca</name>
    <name type="common">Giant panda</name>
    <dbReference type="NCBI Taxonomy" id="9646"/>
    <lineage>
        <taxon>Eukaryota</taxon>
        <taxon>Metazoa</taxon>
        <taxon>Chordata</taxon>
        <taxon>Craniata</taxon>
        <taxon>Vertebrata</taxon>
        <taxon>Euteleostomi</taxon>
        <taxon>Mammalia</taxon>
        <taxon>Eutheria</taxon>
        <taxon>Laurasiatheria</taxon>
        <taxon>Carnivora</taxon>
        <taxon>Caniformia</taxon>
        <taxon>Ursidae</taxon>
        <taxon>Ailuropoda</taxon>
    </lineage>
</organism>
<accession>D2HPA9</accession>
<dbReference type="GO" id="GO:0005802">
    <property type="term" value="C:trans-Golgi network"/>
    <property type="evidence" value="ECO:0007669"/>
    <property type="project" value="TreeGrafter"/>
</dbReference>
<keyword evidence="6" id="KW-0256">Endoplasmic reticulum</keyword>
<evidence type="ECO:0000256" key="12">
    <source>
        <dbReference type="SAM" id="MobiDB-lite"/>
    </source>
</evidence>
<dbReference type="InParanoid" id="D2HPA9"/>
<name>D2HPA9_AILME</name>
<gene>
    <name evidence="13" type="ORF">PANDA_013600</name>
</gene>
<dbReference type="Gene3D" id="3.30.1380.20">
    <property type="entry name" value="Trafficking protein particle complex subunit 3"/>
    <property type="match status" value="1"/>
</dbReference>
<comment type="subcellular location">
    <subcellularLocation>
        <location evidence="2">Endoplasmic reticulum</location>
    </subcellularLocation>
    <subcellularLocation>
        <location evidence="1">Golgi apparatus</location>
        <location evidence="1">cis-Golgi network</location>
    </subcellularLocation>
</comment>
<keyword evidence="8" id="KW-0333">Golgi apparatus</keyword>
<evidence type="ECO:0000256" key="7">
    <source>
        <dbReference type="ARBA" id="ARBA00022892"/>
    </source>
</evidence>
<evidence type="ECO:0000256" key="2">
    <source>
        <dbReference type="ARBA" id="ARBA00004240"/>
    </source>
</evidence>
<sequence length="175" mass="18761">MADAALFEFLHTEMVAELWAHHSDPGPGVSAGSRGGEEARAAPLGSAGGGSTGQKMSLSVLEGMGFRVGQALGERLPQETLAFREELDVLKFLCKDLWVAVFQKQMDSLRTNHQGTYVLQDNSFPLLIRMASGLQYLEEAPKFLAFTCGLLRGTLSTLGIKSLVTASVASLPTCE</sequence>
<keyword evidence="4" id="KW-0813">Transport</keyword>
<dbReference type="AlphaFoldDB" id="D2HPA9"/>
<evidence type="ECO:0000256" key="9">
    <source>
        <dbReference type="ARBA" id="ARBA00055456"/>
    </source>
</evidence>
<dbReference type="GO" id="GO:0005801">
    <property type="term" value="C:cis-Golgi network"/>
    <property type="evidence" value="ECO:0007669"/>
    <property type="project" value="TreeGrafter"/>
</dbReference>
<dbReference type="GO" id="GO:0005783">
    <property type="term" value="C:endoplasmic reticulum"/>
    <property type="evidence" value="ECO:0007669"/>
    <property type="project" value="UniProtKB-SubCell"/>
</dbReference>
<dbReference type="GO" id="GO:0006888">
    <property type="term" value="P:endoplasmic reticulum to Golgi vesicle-mediated transport"/>
    <property type="evidence" value="ECO:0007669"/>
    <property type="project" value="TreeGrafter"/>
</dbReference>
<comment type="function">
    <text evidence="9">May play a role in vesicular transport during the biogenesis of melanosomes.</text>
</comment>
<reference evidence="13" key="1">
    <citation type="journal article" date="2010" name="Nature">
        <title>The sequence and de novo assembly of the giant panda genome.</title>
        <authorList>
            <person name="Li R."/>
            <person name="Fan W."/>
            <person name="Tian G."/>
            <person name="Zhu H."/>
            <person name="He L."/>
            <person name="Cai J."/>
            <person name="Huang Q."/>
            <person name="Cai Q."/>
            <person name="Li B."/>
            <person name="Bai Y."/>
            <person name="Zhang Z."/>
            <person name="Zhang Y."/>
            <person name="Wang W."/>
            <person name="Li J."/>
            <person name="Wei F."/>
            <person name="Li H."/>
            <person name="Jian M."/>
            <person name="Li J."/>
            <person name="Zhang Z."/>
            <person name="Nielsen R."/>
            <person name="Li D."/>
            <person name="Gu W."/>
            <person name="Yang Z."/>
            <person name="Xuan Z."/>
            <person name="Ryder O.A."/>
            <person name="Leung F.C."/>
            <person name="Zhou Y."/>
            <person name="Cao J."/>
            <person name="Sun X."/>
            <person name="Fu Y."/>
            <person name="Fang X."/>
            <person name="Guo X."/>
            <person name="Wang B."/>
            <person name="Hou R."/>
            <person name="Shen F."/>
            <person name="Mu B."/>
            <person name="Ni P."/>
            <person name="Lin R."/>
            <person name="Qian W."/>
            <person name="Wang G."/>
            <person name="Yu C."/>
            <person name="Nie W."/>
            <person name="Wang J."/>
            <person name="Wu Z."/>
            <person name="Liang H."/>
            <person name="Min J."/>
            <person name="Wu Q."/>
            <person name="Cheng S."/>
            <person name="Ruan J."/>
            <person name="Wang M."/>
            <person name="Shi Z."/>
            <person name="Wen M."/>
            <person name="Liu B."/>
            <person name="Ren X."/>
            <person name="Zheng H."/>
            <person name="Dong D."/>
            <person name="Cook K."/>
            <person name="Shan G."/>
            <person name="Zhang H."/>
            <person name="Kosiol C."/>
            <person name="Xie X."/>
            <person name="Lu Z."/>
            <person name="Zheng H."/>
            <person name="Li Y."/>
            <person name="Steiner C.C."/>
            <person name="Lam T.T."/>
            <person name="Lin S."/>
            <person name="Zhang Q."/>
            <person name="Li G."/>
            <person name="Tian J."/>
            <person name="Gong T."/>
            <person name="Liu H."/>
            <person name="Zhang D."/>
            <person name="Fang L."/>
            <person name="Ye C."/>
            <person name="Zhang J."/>
            <person name="Hu W."/>
            <person name="Xu A."/>
            <person name="Ren Y."/>
            <person name="Zhang G."/>
            <person name="Bruford M.W."/>
            <person name="Li Q."/>
            <person name="Ma L."/>
            <person name="Guo Y."/>
            <person name="An N."/>
            <person name="Hu Y."/>
            <person name="Zheng Y."/>
            <person name="Shi Y."/>
            <person name="Li Z."/>
            <person name="Liu Q."/>
            <person name="Chen Y."/>
            <person name="Zhao J."/>
            <person name="Qu N."/>
            <person name="Zhao S."/>
            <person name="Tian F."/>
            <person name="Wang X."/>
            <person name="Wang H."/>
            <person name="Xu L."/>
            <person name="Liu X."/>
            <person name="Vinar T."/>
            <person name="Wang Y."/>
            <person name="Lam T.W."/>
            <person name="Yiu S.M."/>
            <person name="Liu S."/>
            <person name="Zhang H."/>
            <person name="Li D."/>
            <person name="Huang Y."/>
            <person name="Wang X."/>
            <person name="Yang G."/>
            <person name="Jiang Z."/>
            <person name="Wang J."/>
            <person name="Qin N."/>
            <person name="Li L."/>
            <person name="Li J."/>
            <person name="Bolund L."/>
            <person name="Kristiansen K."/>
            <person name="Wong G.K."/>
            <person name="Olson M."/>
            <person name="Zhang X."/>
            <person name="Li S."/>
            <person name="Yang H."/>
            <person name="Wang J."/>
            <person name="Wang J."/>
        </authorList>
    </citation>
    <scope>NUCLEOTIDE SEQUENCE [LARGE SCALE GENOMIC DNA]</scope>
</reference>
<dbReference type="Pfam" id="PF04051">
    <property type="entry name" value="TRAPP"/>
    <property type="match status" value="1"/>
</dbReference>
<dbReference type="InterPro" id="IPR024096">
    <property type="entry name" value="NO_sig/Golgi_transp_ligand-bd"/>
</dbReference>
<evidence type="ECO:0000256" key="3">
    <source>
        <dbReference type="ARBA" id="ARBA00006218"/>
    </source>
</evidence>
<evidence type="ECO:0000256" key="10">
    <source>
        <dbReference type="ARBA" id="ARBA00063601"/>
    </source>
</evidence>
<keyword evidence="5" id="KW-0597">Phosphoprotein</keyword>
<evidence type="ECO:0000256" key="4">
    <source>
        <dbReference type="ARBA" id="ARBA00022448"/>
    </source>
</evidence>
<proteinExistence type="inferred from homology"/>
<comment type="subunit">
    <text evidence="10">Part of the multisubunit transport protein particle (TRAPP) complex. Heterodimer with TRAPPC3. The heterodimer TRAPPC3-TRAPPC6A interacts with TRAPPC2L. Interacts with TRAPPC2L.</text>
</comment>
<dbReference type="InterPro" id="IPR037992">
    <property type="entry name" value="TRAPPC6/Trs33"/>
</dbReference>
<dbReference type="FunFam" id="3.30.1380.20:FF:000009">
    <property type="entry name" value="Trafficking protein particle complex subunit 6A"/>
    <property type="match status" value="1"/>
</dbReference>
<evidence type="ECO:0000313" key="13">
    <source>
        <dbReference type="EMBL" id="EFB13025.1"/>
    </source>
</evidence>
<feature type="region of interest" description="Disordered" evidence="12">
    <location>
        <begin position="25"/>
        <end position="53"/>
    </location>
</feature>
<dbReference type="CDD" id="cd14944">
    <property type="entry name" value="TRAPPC6A_Trs33"/>
    <property type="match status" value="1"/>
</dbReference>
<feature type="non-terminal residue" evidence="13">
    <location>
        <position position="175"/>
    </location>
</feature>
<dbReference type="GO" id="GO:0030008">
    <property type="term" value="C:TRAPP complex"/>
    <property type="evidence" value="ECO:0007669"/>
    <property type="project" value="TreeGrafter"/>
</dbReference>